<dbReference type="CDD" id="cd01948">
    <property type="entry name" value="EAL"/>
    <property type="match status" value="1"/>
</dbReference>
<protein>
    <submittedName>
        <fullName evidence="12">PAS domain S-box-containing protein/diguanylate cyclase (GGDEF)-like protein</fullName>
    </submittedName>
</protein>
<dbReference type="Pfam" id="PF08447">
    <property type="entry name" value="PAS_3"/>
    <property type="match status" value="1"/>
</dbReference>
<dbReference type="InterPro" id="IPR029787">
    <property type="entry name" value="Nucleotide_cyclase"/>
</dbReference>
<comment type="subcellular location">
    <subcellularLocation>
        <location evidence="1">Membrane</location>
    </subcellularLocation>
</comment>
<keyword evidence="8" id="KW-0175">Coiled coil</keyword>
<dbReference type="Gene3D" id="3.20.20.450">
    <property type="entry name" value="EAL domain"/>
    <property type="match status" value="1"/>
</dbReference>
<evidence type="ECO:0000256" key="3">
    <source>
        <dbReference type="ARBA" id="ARBA00022679"/>
    </source>
</evidence>
<dbReference type="Pfam" id="PF00563">
    <property type="entry name" value="EAL"/>
    <property type="match status" value="1"/>
</dbReference>
<keyword evidence="5" id="KW-0418">Kinase</keyword>
<evidence type="ECO:0000259" key="10">
    <source>
        <dbReference type="PROSITE" id="PS50883"/>
    </source>
</evidence>
<dbReference type="GO" id="GO:0016301">
    <property type="term" value="F:kinase activity"/>
    <property type="evidence" value="ECO:0007669"/>
    <property type="project" value="UniProtKB-KW"/>
</dbReference>
<dbReference type="CDD" id="cd00130">
    <property type="entry name" value="PAS"/>
    <property type="match status" value="2"/>
</dbReference>
<dbReference type="InterPro" id="IPR035919">
    <property type="entry name" value="EAL_sf"/>
</dbReference>
<gene>
    <name evidence="12" type="ORF">EDD55_107185</name>
</gene>
<dbReference type="SUPFAM" id="SSF55073">
    <property type="entry name" value="Nucleotide cyclase"/>
    <property type="match status" value="1"/>
</dbReference>
<dbReference type="Gene3D" id="2.10.70.100">
    <property type="match status" value="1"/>
</dbReference>
<evidence type="ECO:0000256" key="4">
    <source>
        <dbReference type="ARBA" id="ARBA00022741"/>
    </source>
</evidence>
<dbReference type="NCBIfam" id="TIGR00229">
    <property type="entry name" value="sensory_box"/>
    <property type="match status" value="1"/>
</dbReference>
<keyword evidence="6" id="KW-0067">ATP-binding</keyword>
<dbReference type="PANTHER" id="PTHR44757:SF2">
    <property type="entry name" value="BIOFILM ARCHITECTURE MAINTENANCE PROTEIN MBAA"/>
    <property type="match status" value="1"/>
</dbReference>
<dbReference type="Gene3D" id="3.30.70.270">
    <property type="match status" value="1"/>
</dbReference>
<evidence type="ECO:0000256" key="6">
    <source>
        <dbReference type="ARBA" id="ARBA00022840"/>
    </source>
</evidence>
<feature type="domain" description="GGDEF" evidence="11">
    <location>
        <begin position="657"/>
        <end position="789"/>
    </location>
</feature>
<evidence type="ECO:0000313" key="12">
    <source>
        <dbReference type="EMBL" id="TCS61776.1"/>
    </source>
</evidence>
<dbReference type="SMART" id="SM00052">
    <property type="entry name" value="EAL"/>
    <property type="match status" value="1"/>
</dbReference>
<dbReference type="InterPro" id="IPR043128">
    <property type="entry name" value="Rev_trsase/Diguanyl_cyclase"/>
</dbReference>
<dbReference type="InterPro" id="IPR029151">
    <property type="entry name" value="Sensor-like_sf"/>
</dbReference>
<dbReference type="InterPro" id="IPR035965">
    <property type="entry name" value="PAS-like_dom_sf"/>
</dbReference>
<evidence type="ECO:0000256" key="5">
    <source>
        <dbReference type="ARBA" id="ARBA00022777"/>
    </source>
</evidence>
<dbReference type="GO" id="GO:0000160">
    <property type="term" value="P:phosphorelay signal transduction system"/>
    <property type="evidence" value="ECO:0007669"/>
    <property type="project" value="UniProtKB-KW"/>
</dbReference>
<proteinExistence type="predicted"/>
<keyword evidence="7" id="KW-0902">Two-component regulatory system</keyword>
<dbReference type="EMBL" id="SLZW01000007">
    <property type="protein sequence ID" value="TCS61776.1"/>
    <property type="molecule type" value="Genomic_DNA"/>
</dbReference>
<sequence>MTLKRPLKLRARVLLPLAGILITLLSFTSIEILYQQSRFLKAESKRNLFLLDGYYTHALENSTKVLKANVGWVARDPEVIAALEARDKGRLTAIAKRIFANLPREFDIMHFRFLDPSGDVLAYPGGALDVGVDAAKGDDHGLVGQALRTATSVGGVALGASDTLTLWHVTPIFNGKILVGAVEIGQEIGAVITDMAAVLRLKLAVTVRKAYLDRARWEAGMKALGRAGAWAENSKAVMVVRTADWPDDRRFFPLLAKVDGQIRSENIGSRRYLVRNITVKDFQGRPIGSLSGAYEYSAHHTDFVDLIGGVAIVGAAIGSLLLLSFYYFLGRTEKALSKAQSQAMEEVENRANLQRKHIVAMKRERARLRDAQRAAQIGNWDMDGRSGELWWSDSVYKIFGIEDTEEAITLRRFLGLIHSDDRARFELAITDIGRGGRGERGERGVRAGGGFDESHRIVRPDGEERIVQWRGRVVHDEDGGVGRLRGTVMDVTEERRAEALTERLGRILKHSWNEIYVFSVDTLKFLDVSEGAQSNLGYTQEELHEMTPLDLKKDMTREEFELLLSPLVRGKREMVGFEGRHYRKDGSFYPVELRVHSSFAEIPPVYMAIVQDISERKSHVDELEHLALHDPLTDLPNRSLLQDRLNQAIRIARRRDGQLKVLVMNIDRMQEVNDTLGHENGDALIAELAHRLRATMREVDTIARLGGGEFAMIVADGVQDDLENIMARIRGVLEHPVTLGNATLDISLCIGVSQYPDHGDAPEPLLQHADIAMRMAKKDGLEVKVYRAEEDPFSLRRFMLLSELRSALAANEFVLHYQPKANMSDGVIDSVEALIRWNNPREGWIMPDEFIGLAEQTGMIGELTHWVLKEAVTQAKAWADDGAPTRVAVNLSARNLLDDGLPDYIMGLVRRAGIAPEWIDLEVTESAIMSHPELSRDMLLRLSAMGFSIAIDDFGTGYSSLAYLKALPADALKIDMSFVRNMAHNADDATIVRSTIDLAHNLGLKTIAEGVEDRAVWDLLLAYGCDKVQGYFIAKPMGSGEMQAFIRKK</sequence>
<dbReference type="SUPFAM" id="SSF141868">
    <property type="entry name" value="EAL domain-like"/>
    <property type="match status" value="1"/>
</dbReference>
<dbReference type="PROSITE" id="PS50887">
    <property type="entry name" value="GGDEF"/>
    <property type="match status" value="1"/>
</dbReference>
<dbReference type="Pfam" id="PF00990">
    <property type="entry name" value="GGDEF"/>
    <property type="match status" value="1"/>
</dbReference>
<evidence type="ECO:0000256" key="2">
    <source>
        <dbReference type="ARBA" id="ARBA00022553"/>
    </source>
</evidence>
<feature type="coiled-coil region" evidence="8">
    <location>
        <begin position="336"/>
        <end position="364"/>
    </location>
</feature>
<dbReference type="PROSITE" id="PS50883">
    <property type="entry name" value="EAL"/>
    <property type="match status" value="1"/>
</dbReference>
<evidence type="ECO:0000259" key="9">
    <source>
        <dbReference type="PROSITE" id="PS50113"/>
    </source>
</evidence>
<dbReference type="InterPro" id="IPR000160">
    <property type="entry name" value="GGDEF_dom"/>
</dbReference>
<dbReference type="InterPro" id="IPR013655">
    <property type="entry name" value="PAS_fold_3"/>
</dbReference>
<dbReference type="SMART" id="SM00267">
    <property type="entry name" value="GGDEF"/>
    <property type="match status" value="1"/>
</dbReference>
<dbReference type="InterPro" id="IPR000014">
    <property type="entry name" value="PAS"/>
</dbReference>
<dbReference type="Proteomes" id="UP000295304">
    <property type="component" value="Unassembled WGS sequence"/>
</dbReference>
<feature type="domain" description="EAL" evidence="10">
    <location>
        <begin position="797"/>
        <end position="1049"/>
    </location>
</feature>
<keyword evidence="3" id="KW-0808">Transferase</keyword>
<dbReference type="InterPro" id="IPR000700">
    <property type="entry name" value="PAS-assoc_C"/>
</dbReference>
<dbReference type="AlphaFoldDB" id="A0A4R3J9S8"/>
<feature type="domain" description="PAC" evidence="9">
    <location>
        <begin position="451"/>
        <end position="503"/>
    </location>
</feature>
<dbReference type="InterPro" id="IPR052155">
    <property type="entry name" value="Biofilm_reg_signaling"/>
</dbReference>
<dbReference type="InterPro" id="IPR029150">
    <property type="entry name" value="dCache_3"/>
</dbReference>
<evidence type="ECO:0000256" key="7">
    <source>
        <dbReference type="ARBA" id="ARBA00023012"/>
    </source>
</evidence>
<dbReference type="InterPro" id="IPR001633">
    <property type="entry name" value="EAL_dom"/>
</dbReference>
<dbReference type="NCBIfam" id="TIGR00254">
    <property type="entry name" value="GGDEF"/>
    <property type="match status" value="1"/>
</dbReference>
<dbReference type="SMART" id="SM00086">
    <property type="entry name" value="PAC"/>
    <property type="match status" value="2"/>
</dbReference>
<name>A0A4R3J9S8_9PROT</name>
<evidence type="ECO:0000256" key="8">
    <source>
        <dbReference type="SAM" id="Coils"/>
    </source>
</evidence>
<dbReference type="OrthoDB" id="7251575at2"/>
<keyword evidence="4" id="KW-0547">Nucleotide-binding</keyword>
<comment type="caution">
    <text evidence="12">The sequence shown here is derived from an EMBL/GenBank/DDBJ whole genome shotgun (WGS) entry which is preliminary data.</text>
</comment>
<dbReference type="SUPFAM" id="SSF103190">
    <property type="entry name" value="Sensory domain-like"/>
    <property type="match status" value="1"/>
</dbReference>
<dbReference type="RefSeq" id="WP_132939477.1">
    <property type="nucleotide sequence ID" value="NZ_CP119676.1"/>
</dbReference>
<organism evidence="12 13">
    <name type="scientific">Varunaivibrio sulfuroxidans</name>
    <dbReference type="NCBI Taxonomy" id="1773489"/>
    <lineage>
        <taxon>Bacteria</taxon>
        <taxon>Pseudomonadati</taxon>
        <taxon>Pseudomonadota</taxon>
        <taxon>Alphaproteobacteria</taxon>
        <taxon>Rhodospirillales</taxon>
        <taxon>Magnetovibrionaceae</taxon>
        <taxon>Varunaivibrio</taxon>
    </lineage>
</organism>
<dbReference type="Gene3D" id="3.30.450.20">
    <property type="entry name" value="PAS domain"/>
    <property type="match status" value="3"/>
</dbReference>
<dbReference type="PANTHER" id="PTHR44757">
    <property type="entry name" value="DIGUANYLATE CYCLASE DGCP"/>
    <property type="match status" value="1"/>
</dbReference>
<dbReference type="PROSITE" id="PS50113">
    <property type="entry name" value="PAC"/>
    <property type="match status" value="1"/>
</dbReference>
<dbReference type="InterPro" id="IPR001610">
    <property type="entry name" value="PAC"/>
</dbReference>
<accession>A0A4R3J9S8</accession>
<reference evidence="12 13" key="1">
    <citation type="submission" date="2019-03" db="EMBL/GenBank/DDBJ databases">
        <title>Genomic Encyclopedia of Type Strains, Phase IV (KMG-IV): sequencing the most valuable type-strain genomes for metagenomic binning, comparative biology and taxonomic classification.</title>
        <authorList>
            <person name="Goeker M."/>
        </authorList>
    </citation>
    <scope>NUCLEOTIDE SEQUENCE [LARGE SCALE GENOMIC DNA]</scope>
    <source>
        <strain evidence="12 13">DSM 101688</strain>
    </source>
</reference>
<keyword evidence="13" id="KW-1185">Reference proteome</keyword>
<dbReference type="Pfam" id="PF14827">
    <property type="entry name" value="dCache_3"/>
    <property type="match status" value="1"/>
</dbReference>
<dbReference type="Pfam" id="PF13426">
    <property type="entry name" value="PAS_9"/>
    <property type="match status" value="1"/>
</dbReference>
<dbReference type="GO" id="GO:0016020">
    <property type="term" value="C:membrane"/>
    <property type="evidence" value="ECO:0007669"/>
    <property type="project" value="UniProtKB-SubCell"/>
</dbReference>
<dbReference type="CDD" id="cd01949">
    <property type="entry name" value="GGDEF"/>
    <property type="match status" value="1"/>
</dbReference>
<evidence type="ECO:0000259" key="11">
    <source>
        <dbReference type="PROSITE" id="PS50887"/>
    </source>
</evidence>
<keyword evidence="2" id="KW-0597">Phosphoprotein</keyword>
<evidence type="ECO:0000256" key="1">
    <source>
        <dbReference type="ARBA" id="ARBA00004370"/>
    </source>
</evidence>
<dbReference type="SUPFAM" id="SSF55785">
    <property type="entry name" value="PYP-like sensor domain (PAS domain)"/>
    <property type="match status" value="2"/>
</dbReference>
<evidence type="ECO:0000313" key="13">
    <source>
        <dbReference type="Proteomes" id="UP000295304"/>
    </source>
</evidence>
<dbReference type="GO" id="GO:0005524">
    <property type="term" value="F:ATP binding"/>
    <property type="evidence" value="ECO:0007669"/>
    <property type="project" value="UniProtKB-KW"/>
</dbReference>
<dbReference type="SMART" id="SM00091">
    <property type="entry name" value="PAS"/>
    <property type="match status" value="2"/>
</dbReference>